<feature type="transmembrane region" description="Helical" evidence="8">
    <location>
        <begin position="332"/>
        <end position="353"/>
    </location>
</feature>
<evidence type="ECO:0000256" key="1">
    <source>
        <dbReference type="ARBA" id="ARBA00004651"/>
    </source>
</evidence>
<feature type="transmembrane region" description="Helical" evidence="8">
    <location>
        <begin position="242"/>
        <end position="268"/>
    </location>
</feature>
<evidence type="ECO:0000256" key="2">
    <source>
        <dbReference type="ARBA" id="ARBA00005914"/>
    </source>
</evidence>
<feature type="transmembrane region" description="Helical" evidence="8">
    <location>
        <begin position="309"/>
        <end position="326"/>
    </location>
</feature>
<keyword evidence="5 8" id="KW-1133">Transmembrane helix</keyword>
<keyword evidence="3" id="KW-1003">Cell membrane</keyword>
<evidence type="ECO:0000256" key="6">
    <source>
        <dbReference type="ARBA" id="ARBA00023136"/>
    </source>
</evidence>
<keyword evidence="6 8" id="KW-0472">Membrane</keyword>
<dbReference type="InterPro" id="IPR004937">
    <property type="entry name" value="Urea_transporter"/>
</dbReference>
<evidence type="ECO:0000256" key="3">
    <source>
        <dbReference type="ARBA" id="ARBA00022475"/>
    </source>
</evidence>
<feature type="transmembrane region" description="Helical" evidence="8">
    <location>
        <begin position="65"/>
        <end position="90"/>
    </location>
</feature>
<comment type="subcellular location">
    <subcellularLocation>
        <location evidence="1">Cell membrane</location>
        <topology evidence="1">Multi-pass membrane protein</topology>
    </subcellularLocation>
</comment>
<keyword evidence="4 8" id="KW-0812">Transmembrane</keyword>
<organism evidence="9 10">
    <name type="scientific">Hyalella azteca</name>
    <name type="common">Amphipod</name>
    <dbReference type="NCBI Taxonomy" id="294128"/>
    <lineage>
        <taxon>Eukaryota</taxon>
        <taxon>Metazoa</taxon>
        <taxon>Ecdysozoa</taxon>
        <taxon>Arthropoda</taxon>
        <taxon>Crustacea</taxon>
        <taxon>Multicrustacea</taxon>
        <taxon>Malacostraca</taxon>
        <taxon>Eumalacostraca</taxon>
        <taxon>Peracarida</taxon>
        <taxon>Amphipoda</taxon>
        <taxon>Senticaudata</taxon>
        <taxon>Talitrida</taxon>
        <taxon>Talitroidea</taxon>
        <taxon>Hyalellidae</taxon>
        <taxon>Hyalella</taxon>
    </lineage>
</organism>
<evidence type="ECO:0000256" key="8">
    <source>
        <dbReference type="SAM" id="Phobius"/>
    </source>
</evidence>
<feature type="transmembrane region" description="Helical" evidence="8">
    <location>
        <begin position="216"/>
        <end position="235"/>
    </location>
</feature>
<dbReference type="AlphaFoldDB" id="A0A8B7NH76"/>
<name>A0A8B7NH76_HYAAZ</name>
<evidence type="ECO:0000313" key="10">
    <source>
        <dbReference type="RefSeq" id="XP_018012982.1"/>
    </source>
</evidence>
<dbReference type="OrthoDB" id="426293at2759"/>
<comment type="catalytic activity">
    <reaction evidence="7">
        <text>urea(in) = urea(out)</text>
        <dbReference type="Rhea" id="RHEA:32799"/>
        <dbReference type="ChEBI" id="CHEBI:16199"/>
    </reaction>
</comment>
<dbReference type="KEGG" id="hazt:108670043"/>
<feature type="transmembrane region" description="Helical" evidence="8">
    <location>
        <begin position="102"/>
        <end position="123"/>
    </location>
</feature>
<dbReference type="Proteomes" id="UP000694843">
    <property type="component" value="Unplaced"/>
</dbReference>
<evidence type="ECO:0000256" key="4">
    <source>
        <dbReference type="ARBA" id="ARBA00022692"/>
    </source>
</evidence>
<gene>
    <name evidence="10" type="primary">LOC108670043</name>
</gene>
<dbReference type="PANTHER" id="PTHR10464">
    <property type="entry name" value="UREA TRANSPORTER"/>
    <property type="match status" value="1"/>
</dbReference>
<feature type="transmembrane region" description="Helical" evidence="8">
    <location>
        <begin position="164"/>
        <end position="185"/>
    </location>
</feature>
<dbReference type="Pfam" id="PF03253">
    <property type="entry name" value="UT"/>
    <property type="match status" value="1"/>
</dbReference>
<dbReference type="Gene3D" id="1.10.3430.10">
    <property type="entry name" value="Ammonium transporter AmtB like domains"/>
    <property type="match status" value="1"/>
</dbReference>
<dbReference type="GO" id="GO:0015204">
    <property type="term" value="F:urea transmembrane transporter activity"/>
    <property type="evidence" value="ECO:0007669"/>
    <property type="project" value="InterPro"/>
</dbReference>
<sequence length="395" mass="40968">MMHEDSAKTPLLLSGAWSCVLGDASGLLRWSRGSWWSPWLLVKLVDSLLRGMAQVCFANNPWSGALILVGLFLADVYVGLAACACSVVAIATAKGLGQSDEAVSAGLASYSAVLVGSVTVALHPVFVGGPVGVTTWLFMLAAAAYSVVVGVGLHAVLKLVNLPLFTLPFNIVTTLLFLALTAAGADDTDNSKQFLLDSSLSLNASGVEPAAPAPGITWRQVVAGSLVAVGQVYAVEHVMCSVLILIALAINSSILCLACYGGGLVGTLSALLVTDASQHSAIAAGVWGYNAVLGAGCAAFFLEPSWRSLVLGAFSATSCTLLQAALQPVFSALRLPVLTVPFCAWSALLLLVVSDGPGVRVARVQCLAYPEQHLAWARRRRLLPPAAPPHANTRL</sequence>
<proteinExistence type="inferred from homology"/>
<dbReference type="GO" id="GO:0005886">
    <property type="term" value="C:plasma membrane"/>
    <property type="evidence" value="ECO:0007669"/>
    <property type="project" value="UniProtKB-SubCell"/>
</dbReference>
<dbReference type="OMA" id="YFPEVKI"/>
<keyword evidence="9" id="KW-1185">Reference proteome</keyword>
<evidence type="ECO:0000313" key="9">
    <source>
        <dbReference type="Proteomes" id="UP000694843"/>
    </source>
</evidence>
<evidence type="ECO:0000256" key="7">
    <source>
        <dbReference type="ARBA" id="ARBA00033993"/>
    </source>
</evidence>
<feature type="transmembrane region" description="Helical" evidence="8">
    <location>
        <begin position="135"/>
        <end position="157"/>
    </location>
</feature>
<reference evidence="10" key="1">
    <citation type="submission" date="2025-08" db="UniProtKB">
        <authorList>
            <consortium name="RefSeq"/>
        </authorList>
    </citation>
    <scope>IDENTIFICATION</scope>
    <source>
        <tissue evidence="10">Whole organism</tissue>
    </source>
</reference>
<evidence type="ECO:0000256" key="5">
    <source>
        <dbReference type="ARBA" id="ARBA00022989"/>
    </source>
</evidence>
<feature type="transmembrane region" description="Helical" evidence="8">
    <location>
        <begin position="280"/>
        <end position="302"/>
    </location>
</feature>
<dbReference type="InterPro" id="IPR029020">
    <property type="entry name" value="Ammonium/urea_transptr"/>
</dbReference>
<protein>
    <submittedName>
        <fullName evidence="10">Urea transporter 2</fullName>
    </submittedName>
</protein>
<dbReference type="GeneID" id="108670043"/>
<comment type="similarity">
    <text evidence="2">Belongs to the urea transporter family.</text>
</comment>
<dbReference type="PANTHER" id="PTHR10464:SF4">
    <property type="entry name" value="UREA TRANSPORTER"/>
    <property type="match status" value="1"/>
</dbReference>
<dbReference type="RefSeq" id="XP_018012982.1">
    <property type="nucleotide sequence ID" value="XM_018157493.2"/>
</dbReference>
<accession>A0A8B7NH76</accession>